<dbReference type="Pfam" id="PF12796">
    <property type="entry name" value="Ank_2"/>
    <property type="match status" value="1"/>
</dbReference>
<dbReference type="HOGENOM" id="CLU_453802_0_0_1"/>
<dbReference type="AlphaFoldDB" id="Q22AP1"/>
<dbReference type="STRING" id="312017.Q22AP1"/>
<feature type="region of interest" description="Disordered" evidence="4">
    <location>
        <begin position="1"/>
        <end position="25"/>
    </location>
</feature>
<dbReference type="InterPro" id="IPR050776">
    <property type="entry name" value="Ank_Repeat/CDKN_Inhibitor"/>
</dbReference>
<dbReference type="InterPro" id="IPR036770">
    <property type="entry name" value="Ankyrin_rpt-contain_sf"/>
</dbReference>
<dbReference type="SMART" id="SM00248">
    <property type="entry name" value="ANK"/>
    <property type="match status" value="3"/>
</dbReference>
<sequence>MDNRDDLDPNDLEEEENEEEVKNKGNEKLISYASKGMYAELKKLLEKKQYKNINHEDKKKWTPIIWAACKGHTDIVRLLIQYDAHKQYVEDTLHDKRATLGVINTSIKQTPLQWASYKGFLNIVWILIKNGLNWDDIDAFGNNCVHLAASGGNLQVFQCFMMLGVEVTGKNSRGHEVLDLATNPEIIALTKSHKLALRCAATNEVFNDSIKKHWCSTCRKFFCDKYYRIEWAWENHSSSIQERMDGKCLKCWENIAHHSEQLKEKMKEYEYKGLTEKLNEIEQYSIQQQQNVLIIEIDLKLLNDAKIIQERLKTQNHIKEFISSLKIVKDYKTIRKSANRIRELREDAEKRGVQLDADVLELMQNQIDRLESERDLRYEFDNLDIGNCNPEQVQKLEKLIEIAQKNGVASNYTDEAVVMKEKMARSIRVKDIYKKFTDYPVRAEYIEPLYIDFKTKKPFDPITKKPADLKVYAAPPKKKKKKEPKFIIPDWATVLKDMNSTILEVEELLKSQEELQLEKEFVDQCNEQIVRMKRELKWRKGMEVQDQIIAEYKAAQKKKK</sequence>
<dbReference type="SUPFAM" id="SSF48403">
    <property type="entry name" value="Ankyrin repeat"/>
    <property type="match status" value="1"/>
</dbReference>
<reference evidence="6" key="1">
    <citation type="journal article" date="2006" name="PLoS Biol.">
        <title>Macronuclear genome sequence of the ciliate Tetrahymena thermophila, a model eukaryote.</title>
        <authorList>
            <person name="Eisen J.A."/>
            <person name="Coyne R.S."/>
            <person name="Wu M."/>
            <person name="Wu D."/>
            <person name="Thiagarajan M."/>
            <person name="Wortman J.R."/>
            <person name="Badger J.H."/>
            <person name="Ren Q."/>
            <person name="Amedeo P."/>
            <person name="Jones K.M."/>
            <person name="Tallon L.J."/>
            <person name="Delcher A.L."/>
            <person name="Salzberg S.L."/>
            <person name="Silva J.C."/>
            <person name="Haas B.J."/>
            <person name="Majoros W.H."/>
            <person name="Farzad M."/>
            <person name="Carlton J.M."/>
            <person name="Smith R.K. Jr."/>
            <person name="Garg J."/>
            <person name="Pearlman R.E."/>
            <person name="Karrer K.M."/>
            <person name="Sun L."/>
            <person name="Manning G."/>
            <person name="Elde N.C."/>
            <person name="Turkewitz A.P."/>
            <person name="Asai D.J."/>
            <person name="Wilkes D.E."/>
            <person name="Wang Y."/>
            <person name="Cai H."/>
            <person name="Collins K."/>
            <person name="Stewart B.A."/>
            <person name="Lee S.R."/>
            <person name="Wilamowska K."/>
            <person name="Weinberg Z."/>
            <person name="Ruzzo W.L."/>
            <person name="Wloga D."/>
            <person name="Gaertig J."/>
            <person name="Frankel J."/>
            <person name="Tsao C.-C."/>
            <person name="Gorovsky M.A."/>
            <person name="Keeling P.J."/>
            <person name="Waller R.F."/>
            <person name="Patron N.J."/>
            <person name="Cherry J.M."/>
            <person name="Stover N.A."/>
            <person name="Krieger C.J."/>
            <person name="del Toro C."/>
            <person name="Ryder H.F."/>
            <person name="Williamson S.C."/>
            <person name="Barbeau R.A."/>
            <person name="Hamilton E.P."/>
            <person name="Orias E."/>
        </authorList>
    </citation>
    <scope>NUCLEOTIDE SEQUENCE [LARGE SCALE GENOMIC DNA]</scope>
    <source>
        <strain evidence="6">SB210</strain>
    </source>
</reference>
<dbReference type="InParanoid" id="Q22AP1"/>
<keyword evidence="3" id="KW-0175">Coiled coil</keyword>
<accession>Q22AP1</accession>
<keyword evidence="6" id="KW-1185">Reference proteome</keyword>
<dbReference type="GeneID" id="7846412"/>
<dbReference type="PANTHER" id="PTHR24201:SF15">
    <property type="entry name" value="ANKYRIN REPEAT DOMAIN-CONTAINING PROTEIN 66"/>
    <property type="match status" value="1"/>
</dbReference>
<dbReference type="EMBL" id="GG662520">
    <property type="protein sequence ID" value="EAR82353.1"/>
    <property type="molecule type" value="Genomic_DNA"/>
</dbReference>
<proteinExistence type="predicted"/>
<keyword evidence="2" id="KW-0040">ANK repeat</keyword>
<evidence type="ECO:0000256" key="1">
    <source>
        <dbReference type="ARBA" id="ARBA00022737"/>
    </source>
</evidence>
<feature type="coiled-coil region" evidence="3">
    <location>
        <begin position="331"/>
        <end position="373"/>
    </location>
</feature>
<dbReference type="PANTHER" id="PTHR24201">
    <property type="entry name" value="ANK_REP_REGION DOMAIN-CONTAINING PROTEIN"/>
    <property type="match status" value="1"/>
</dbReference>
<gene>
    <name evidence="5" type="ORF">TTHERM_01179840</name>
</gene>
<dbReference type="KEGG" id="tet:TTHERM_01179840"/>
<evidence type="ECO:0000313" key="6">
    <source>
        <dbReference type="Proteomes" id="UP000009168"/>
    </source>
</evidence>
<evidence type="ECO:0000256" key="3">
    <source>
        <dbReference type="SAM" id="Coils"/>
    </source>
</evidence>
<name>Q22AP1_TETTS</name>
<protein>
    <submittedName>
        <fullName evidence="5">Ankyrin repeat protein</fullName>
    </submittedName>
</protein>
<dbReference type="OrthoDB" id="366390at2759"/>
<feature type="compositionally biased region" description="Acidic residues" evidence="4">
    <location>
        <begin position="8"/>
        <end position="19"/>
    </location>
</feature>
<dbReference type="eggNOG" id="KOG0502">
    <property type="taxonomic scope" value="Eukaryota"/>
</dbReference>
<dbReference type="OMA" id="WVYENAD"/>
<evidence type="ECO:0000256" key="4">
    <source>
        <dbReference type="SAM" id="MobiDB-lite"/>
    </source>
</evidence>
<keyword evidence="1" id="KW-0677">Repeat</keyword>
<evidence type="ECO:0000256" key="2">
    <source>
        <dbReference type="ARBA" id="ARBA00023043"/>
    </source>
</evidence>
<dbReference type="InterPro" id="IPR002110">
    <property type="entry name" value="Ankyrin_rpt"/>
</dbReference>
<dbReference type="Gene3D" id="1.25.40.20">
    <property type="entry name" value="Ankyrin repeat-containing domain"/>
    <property type="match status" value="1"/>
</dbReference>
<dbReference type="Proteomes" id="UP000009168">
    <property type="component" value="Unassembled WGS sequence"/>
</dbReference>
<organism evidence="5 6">
    <name type="scientific">Tetrahymena thermophila (strain SB210)</name>
    <dbReference type="NCBI Taxonomy" id="312017"/>
    <lineage>
        <taxon>Eukaryota</taxon>
        <taxon>Sar</taxon>
        <taxon>Alveolata</taxon>
        <taxon>Ciliophora</taxon>
        <taxon>Intramacronucleata</taxon>
        <taxon>Oligohymenophorea</taxon>
        <taxon>Hymenostomatida</taxon>
        <taxon>Tetrahymenina</taxon>
        <taxon>Tetrahymenidae</taxon>
        <taxon>Tetrahymena</taxon>
    </lineage>
</organism>
<evidence type="ECO:0000313" key="5">
    <source>
        <dbReference type="EMBL" id="EAR82353.1"/>
    </source>
</evidence>
<dbReference type="RefSeq" id="XP_001030016.1">
    <property type="nucleotide sequence ID" value="XM_001030016.1"/>
</dbReference>